<gene>
    <name evidence="1" type="ORF">CALMAC_LOCUS2586</name>
</gene>
<evidence type="ECO:0000313" key="2">
    <source>
        <dbReference type="Proteomes" id="UP000410492"/>
    </source>
</evidence>
<reference evidence="1 2" key="1">
    <citation type="submission" date="2019-01" db="EMBL/GenBank/DDBJ databases">
        <authorList>
            <person name="Sayadi A."/>
        </authorList>
    </citation>
    <scope>NUCLEOTIDE SEQUENCE [LARGE SCALE GENOMIC DNA]</scope>
</reference>
<dbReference type="EMBL" id="CAACVG010003222">
    <property type="protein sequence ID" value="VEN37278.1"/>
    <property type="molecule type" value="Genomic_DNA"/>
</dbReference>
<feature type="non-terminal residue" evidence="1">
    <location>
        <position position="1"/>
    </location>
</feature>
<proteinExistence type="predicted"/>
<accession>A0A653BNU4</accession>
<dbReference type="AlphaFoldDB" id="A0A653BNU4"/>
<protein>
    <submittedName>
        <fullName evidence="1">Uncharacterized protein</fullName>
    </submittedName>
</protein>
<dbReference type="Proteomes" id="UP000410492">
    <property type="component" value="Unassembled WGS sequence"/>
</dbReference>
<organism evidence="1 2">
    <name type="scientific">Callosobruchus maculatus</name>
    <name type="common">Southern cowpea weevil</name>
    <name type="synonym">Pulse bruchid</name>
    <dbReference type="NCBI Taxonomy" id="64391"/>
    <lineage>
        <taxon>Eukaryota</taxon>
        <taxon>Metazoa</taxon>
        <taxon>Ecdysozoa</taxon>
        <taxon>Arthropoda</taxon>
        <taxon>Hexapoda</taxon>
        <taxon>Insecta</taxon>
        <taxon>Pterygota</taxon>
        <taxon>Neoptera</taxon>
        <taxon>Endopterygota</taxon>
        <taxon>Coleoptera</taxon>
        <taxon>Polyphaga</taxon>
        <taxon>Cucujiformia</taxon>
        <taxon>Chrysomeloidea</taxon>
        <taxon>Chrysomelidae</taxon>
        <taxon>Bruchinae</taxon>
        <taxon>Bruchini</taxon>
        <taxon>Callosobruchus</taxon>
    </lineage>
</organism>
<keyword evidence="2" id="KW-1185">Reference proteome</keyword>
<name>A0A653BNU4_CALMS</name>
<sequence>KRRIIIVADDLLKSQNQCHCQTKTGYDLIFIRAAHACRFVNRYGYRPNNTGI</sequence>
<evidence type="ECO:0000313" key="1">
    <source>
        <dbReference type="EMBL" id="VEN37278.1"/>
    </source>
</evidence>